<dbReference type="PROSITE" id="PS50097">
    <property type="entry name" value="BTB"/>
    <property type="match status" value="1"/>
</dbReference>
<feature type="region of interest" description="Disordered" evidence="1">
    <location>
        <begin position="236"/>
        <end position="274"/>
    </location>
</feature>
<accession>A0AAD5YSV4</accession>
<evidence type="ECO:0000313" key="4">
    <source>
        <dbReference type="Proteomes" id="UP001213000"/>
    </source>
</evidence>
<dbReference type="Proteomes" id="UP001213000">
    <property type="component" value="Unassembled WGS sequence"/>
</dbReference>
<sequence length="274" mass="30859">MLKSLKKHPVYYHPGGDLIIIVGDTSFRIASIFFARESEVFRERLSEDLTKTNGTDRNKSKNATDPDTSTNHTIVIEAHELVSPDDFAELCSIFYNPQFSIYEKTLTSWKTVLRLADQWSFKEVKALAFRELEKADRFPMPLVDRIVLYQRYNADKAYLEPLYEELISRREALTEQEGEALGMRCTTRVNKVRQELLRAMLPEGTKTEVLSPKIKENVLKAVRLILSAGPAPLSTPLNGKPTLDIRTPPIPSTLNSNSTTGGQTSGSPWKSAGK</sequence>
<dbReference type="AlphaFoldDB" id="A0AAD5YSV4"/>
<dbReference type="SUPFAM" id="SSF54695">
    <property type="entry name" value="POZ domain"/>
    <property type="match status" value="1"/>
</dbReference>
<gene>
    <name evidence="3" type="ORF">NP233_g9425</name>
</gene>
<dbReference type="EMBL" id="JANIEX010000843">
    <property type="protein sequence ID" value="KAJ3562671.1"/>
    <property type="molecule type" value="Genomic_DNA"/>
</dbReference>
<evidence type="ECO:0000313" key="3">
    <source>
        <dbReference type="EMBL" id="KAJ3562671.1"/>
    </source>
</evidence>
<evidence type="ECO:0000259" key="2">
    <source>
        <dbReference type="PROSITE" id="PS50097"/>
    </source>
</evidence>
<protein>
    <recommendedName>
        <fullName evidence="2">BTB domain-containing protein</fullName>
    </recommendedName>
</protein>
<name>A0AAD5YSV4_9AGAR</name>
<feature type="domain" description="BTB" evidence="2">
    <location>
        <begin position="16"/>
        <end position="103"/>
    </location>
</feature>
<dbReference type="InterPro" id="IPR000210">
    <property type="entry name" value="BTB/POZ_dom"/>
</dbReference>
<dbReference type="Gene3D" id="3.30.710.10">
    <property type="entry name" value="Potassium Channel Kv1.1, Chain A"/>
    <property type="match status" value="1"/>
</dbReference>
<proteinExistence type="predicted"/>
<evidence type="ECO:0000256" key="1">
    <source>
        <dbReference type="SAM" id="MobiDB-lite"/>
    </source>
</evidence>
<keyword evidence="4" id="KW-1185">Reference proteome</keyword>
<comment type="caution">
    <text evidence="3">The sequence shown here is derived from an EMBL/GenBank/DDBJ whole genome shotgun (WGS) entry which is preliminary data.</text>
</comment>
<dbReference type="InterPro" id="IPR011333">
    <property type="entry name" value="SKP1/BTB/POZ_sf"/>
</dbReference>
<organism evidence="3 4">
    <name type="scientific">Leucocoprinus birnbaumii</name>
    <dbReference type="NCBI Taxonomy" id="56174"/>
    <lineage>
        <taxon>Eukaryota</taxon>
        <taxon>Fungi</taxon>
        <taxon>Dikarya</taxon>
        <taxon>Basidiomycota</taxon>
        <taxon>Agaricomycotina</taxon>
        <taxon>Agaricomycetes</taxon>
        <taxon>Agaricomycetidae</taxon>
        <taxon>Agaricales</taxon>
        <taxon>Agaricineae</taxon>
        <taxon>Agaricaceae</taxon>
        <taxon>Leucocoprinus</taxon>
    </lineage>
</organism>
<feature type="compositionally biased region" description="Low complexity" evidence="1">
    <location>
        <begin position="252"/>
        <end position="267"/>
    </location>
</feature>
<reference evidence="3" key="1">
    <citation type="submission" date="2022-07" db="EMBL/GenBank/DDBJ databases">
        <title>Genome Sequence of Leucocoprinus birnbaumii.</title>
        <authorList>
            <person name="Buettner E."/>
        </authorList>
    </citation>
    <scope>NUCLEOTIDE SEQUENCE</scope>
    <source>
        <strain evidence="3">VT141</strain>
    </source>
</reference>